<dbReference type="EMBL" id="CADCXU010023003">
    <property type="protein sequence ID" value="CAB0010352.1"/>
    <property type="molecule type" value="Genomic_DNA"/>
</dbReference>
<keyword evidence="3" id="KW-1185">Reference proteome</keyword>
<dbReference type="Proteomes" id="UP000479000">
    <property type="component" value="Unassembled WGS sequence"/>
</dbReference>
<name>A0A6H5H3H7_9HEMI</name>
<feature type="region of interest" description="Disordered" evidence="1">
    <location>
        <begin position="30"/>
        <end position="63"/>
    </location>
</feature>
<organism evidence="2 3">
    <name type="scientific">Nesidiocoris tenuis</name>
    <dbReference type="NCBI Taxonomy" id="355587"/>
    <lineage>
        <taxon>Eukaryota</taxon>
        <taxon>Metazoa</taxon>
        <taxon>Ecdysozoa</taxon>
        <taxon>Arthropoda</taxon>
        <taxon>Hexapoda</taxon>
        <taxon>Insecta</taxon>
        <taxon>Pterygota</taxon>
        <taxon>Neoptera</taxon>
        <taxon>Paraneoptera</taxon>
        <taxon>Hemiptera</taxon>
        <taxon>Heteroptera</taxon>
        <taxon>Panheteroptera</taxon>
        <taxon>Cimicomorpha</taxon>
        <taxon>Miridae</taxon>
        <taxon>Dicyphina</taxon>
        <taxon>Nesidiocoris</taxon>
    </lineage>
</organism>
<evidence type="ECO:0000313" key="2">
    <source>
        <dbReference type="EMBL" id="CAB0010352.1"/>
    </source>
</evidence>
<protein>
    <submittedName>
        <fullName evidence="2">Uncharacterized protein</fullName>
    </submittedName>
</protein>
<accession>A0A6H5H3H7</accession>
<feature type="compositionally biased region" description="Basic and acidic residues" evidence="1">
    <location>
        <begin position="30"/>
        <end position="39"/>
    </location>
</feature>
<gene>
    <name evidence="2" type="ORF">NTEN_LOCUS15397</name>
</gene>
<sequence length="187" mass="21193">MSLKIFEKQILIDSFYSFFREGGDLERSLERAKAARPGDEDSGISGGGTASGSRAHRPGRDRIQGSLRMRRAKEALSYRMARRRSDRCRLPAVQLRTRKRAVRTQIDVGRLREENGQREIDRRTAGEAVGCTAEEQSRVGQRARIAARGRVEIEKFSSSIAEREYLSQHCQQLLTLVQFCSPDHAEV</sequence>
<evidence type="ECO:0000313" key="3">
    <source>
        <dbReference type="Proteomes" id="UP000479000"/>
    </source>
</evidence>
<evidence type="ECO:0000256" key="1">
    <source>
        <dbReference type="SAM" id="MobiDB-lite"/>
    </source>
</evidence>
<proteinExistence type="predicted"/>
<dbReference type="AlphaFoldDB" id="A0A6H5H3H7"/>
<reference evidence="2 3" key="1">
    <citation type="submission" date="2020-02" db="EMBL/GenBank/DDBJ databases">
        <authorList>
            <person name="Ferguson B K."/>
        </authorList>
    </citation>
    <scope>NUCLEOTIDE SEQUENCE [LARGE SCALE GENOMIC DNA]</scope>
</reference>